<sequence>MCVNPGPVKDTMPFKP</sequence>
<dbReference type="Proteomes" id="UP000324800">
    <property type="component" value="Unassembled WGS sequence"/>
</dbReference>
<gene>
    <name evidence="1" type="ORF">EZS28_033148</name>
</gene>
<evidence type="ECO:0000313" key="1">
    <source>
        <dbReference type="EMBL" id="KAA6371325.1"/>
    </source>
</evidence>
<protein>
    <submittedName>
        <fullName evidence="1">Uncharacterized protein</fullName>
    </submittedName>
</protein>
<feature type="non-terminal residue" evidence="1">
    <location>
        <position position="16"/>
    </location>
</feature>
<proteinExistence type="predicted"/>
<accession>A0A5J4UNF6</accession>
<reference evidence="1 2" key="1">
    <citation type="submission" date="2019-03" db="EMBL/GenBank/DDBJ databases">
        <title>Single cell metagenomics reveals metabolic interactions within the superorganism composed of flagellate Streblomastix strix and complex community of Bacteroidetes bacteria on its surface.</title>
        <authorList>
            <person name="Treitli S.C."/>
            <person name="Kolisko M."/>
            <person name="Husnik F."/>
            <person name="Keeling P."/>
            <person name="Hampl V."/>
        </authorList>
    </citation>
    <scope>NUCLEOTIDE SEQUENCE [LARGE SCALE GENOMIC DNA]</scope>
    <source>
        <strain evidence="1">ST1C</strain>
    </source>
</reference>
<evidence type="ECO:0000313" key="2">
    <source>
        <dbReference type="Proteomes" id="UP000324800"/>
    </source>
</evidence>
<comment type="caution">
    <text evidence="1">The sequence shown here is derived from an EMBL/GenBank/DDBJ whole genome shotgun (WGS) entry which is preliminary data.</text>
</comment>
<name>A0A5J4UNF6_9EUKA</name>
<dbReference type="EMBL" id="SNRW01014579">
    <property type="protein sequence ID" value="KAA6371325.1"/>
    <property type="molecule type" value="Genomic_DNA"/>
</dbReference>
<organism evidence="1 2">
    <name type="scientific">Streblomastix strix</name>
    <dbReference type="NCBI Taxonomy" id="222440"/>
    <lineage>
        <taxon>Eukaryota</taxon>
        <taxon>Metamonada</taxon>
        <taxon>Preaxostyla</taxon>
        <taxon>Oxymonadida</taxon>
        <taxon>Streblomastigidae</taxon>
        <taxon>Streblomastix</taxon>
    </lineage>
</organism>
<dbReference type="AlphaFoldDB" id="A0A5J4UNF6"/>